<keyword evidence="8" id="KW-1185">Reference proteome</keyword>
<comment type="similarity">
    <text evidence="2">Belongs to the UPF0754 family.</text>
</comment>
<comment type="subcellular location">
    <subcellularLocation>
        <location evidence="1">Endomembrane system</location>
    </subcellularLocation>
</comment>
<dbReference type="GO" id="GO:0012505">
    <property type="term" value="C:endomembrane system"/>
    <property type="evidence" value="ECO:0007669"/>
    <property type="project" value="UniProtKB-SubCell"/>
</dbReference>
<evidence type="ECO:0000256" key="2">
    <source>
        <dbReference type="ARBA" id="ARBA00008053"/>
    </source>
</evidence>
<dbReference type="PANTHER" id="PTHR35791">
    <property type="entry name" value="UPF0754 MEMBRANE PROTEIN YHEB"/>
    <property type="match status" value="1"/>
</dbReference>
<dbReference type="RefSeq" id="WP_077718807.1">
    <property type="nucleotide sequence ID" value="NZ_CP019699.1"/>
</dbReference>
<dbReference type="PANTHER" id="PTHR35791:SF1">
    <property type="entry name" value="UPF0754 MEMBRANE PROTEIN YHEB"/>
    <property type="match status" value="1"/>
</dbReference>
<evidence type="ECO:0000256" key="5">
    <source>
        <dbReference type="ARBA" id="ARBA00023136"/>
    </source>
</evidence>
<keyword evidence="5 6" id="KW-0472">Membrane</keyword>
<gene>
    <name evidence="7" type="ORF">B0W44_03585</name>
</gene>
<dbReference type="OrthoDB" id="9787430at2"/>
<keyword evidence="4 6" id="KW-1133">Transmembrane helix</keyword>
<dbReference type="AlphaFoldDB" id="A0A1U9K4L4"/>
<evidence type="ECO:0000313" key="7">
    <source>
        <dbReference type="EMBL" id="AQS54989.1"/>
    </source>
</evidence>
<feature type="transmembrane region" description="Helical" evidence="6">
    <location>
        <begin position="6"/>
        <end position="31"/>
    </location>
</feature>
<dbReference type="STRING" id="1471761.B0W44_03585"/>
<dbReference type="KEGG" id="ntr:B0W44_03585"/>
<dbReference type="InterPro" id="IPR007383">
    <property type="entry name" value="DUF445"/>
</dbReference>
<protein>
    <recommendedName>
        <fullName evidence="9">DUF445 domain-containing protein</fullName>
    </recommendedName>
</protein>
<organism evidence="7 8">
    <name type="scientific">Novibacillus thermophilus</name>
    <dbReference type="NCBI Taxonomy" id="1471761"/>
    <lineage>
        <taxon>Bacteria</taxon>
        <taxon>Bacillati</taxon>
        <taxon>Bacillota</taxon>
        <taxon>Bacilli</taxon>
        <taxon>Bacillales</taxon>
        <taxon>Thermoactinomycetaceae</taxon>
        <taxon>Novibacillus</taxon>
    </lineage>
</organism>
<evidence type="ECO:0000256" key="6">
    <source>
        <dbReference type="SAM" id="Phobius"/>
    </source>
</evidence>
<evidence type="ECO:0008006" key="9">
    <source>
        <dbReference type="Google" id="ProtNLM"/>
    </source>
</evidence>
<evidence type="ECO:0000256" key="3">
    <source>
        <dbReference type="ARBA" id="ARBA00022692"/>
    </source>
</evidence>
<evidence type="ECO:0000256" key="4">
    <source>
        <dbReference type="ARBA" id="ARBA00022989"/>
    </source>
</evidence>
<name>A0A1U9K4L4_9BACL</name>
<proteinExistence type="inferred from homology"/>
<reference evidence="7 8" key="1">
    <citation type="journal article" date="2015" name="Int. J. Syst. Evol. Microbiol.">
        <title>Novibacillus thermophilus gen. nov., sp. nov., a Gram-staining-negative and moderately thermophilic member of the family Thermoactinomycetaceae.</title>
        <authorList>
            <person name="Yang G."/>
            <person name="Chen J."/>
            <person name="Zhou S."/>
        </authorList>
    </citation>
    <scope>NUCLEOTIDE SEQUENCE [LARGE SCALE GENOMIC DNA]</scope>
    <source>
        <strain evidence="7 8">SG-1</strain>
    </source>
</reference>
<dbReference type="Proteomes" id="UP000188603">
    <property type="component" value="Chromosome"/>
</dbReference>
<accession>A0A1U9K4L4</accession>
<keyword evidence="3 6" id="KW-0812">Transmembrane</keyword>
<dbReference type="Pfam" id="PF04286">
    <property type="entry name" value="DUF445"/>
    <property type="match status" value="1"/>
</dbReference>
<dbReference type="EMBL" id="CP019699">
    <property type="protein sequence ID" value="AQS54989.1"/>
    <property type="molecule type" value="Genomic_DNA"/>
</dbReference>
<evidence type="ECO:0000256" key="1">
    <source>
        <dbReference type="ARBA" id="ARBA00004308"/>
    </source>
</evidence>
<feature type="transmembrane region" description="Helical" evidence="6">
    <location>
        <begin position="308"/>
        <end position="331"/>
    </location>
</feature>
<evidence type="ECO:0000313" key="8">
    <source>
        <dbReference type="Proteomes" id="UP000188603"/>
    </source>
</evidence>
<sequence length="332" mass="38820">MLNHVLYIIGSILIGGIIGGGTNRLAIAMLFRPYRTKYIGSWALPFTPGLIPKRRHELALQLGRTVREYLVNGEALNRTVRSPRVQKLVAEWVKDKWRKTSFDSLRTWIEREERRLQLSRDMRVGDWFHDEAKREIEQRVMDWAPKVNKLFTRYLTSDKGTDILRKIYADWTRKQGWFLKLTGTLIDDDKVVEKSQEWLVQALAAPRGIDMTRTLLRQVSEAVFDWRVQDVLEWAEQNSFRSHPLLQETVEGWIEWAIPYGLERLAAHAEEWLDLLHLETLVTEQIETFSLEKLEEMIVRVAKKELKLITWIGVLIGGIIGFCQGLMAVILW</sequence>